<dbReference type="PROSITE" id="PS50853">
    <property type="entry name" value="FN3"/>
    <property type="match status" value="1"/>
</dbReference>
<dbReference type="InterPro" id="IPR036116">
    <property type="entry name" value="FN3_sf"/>
</dbReference>
<sequence length="1207" mass="126305">MKHITTTLIFFVFLATTAVAQQVIVPFNAAWKYLDNGSDQGTAWRQPAFDDTGWKSGDAKLGYGIPDAATVVSYGSSSSSKYITTYFRKTFSVTDAAAFSELQGQVKRDDGVIVYLNGQEVYRNNMPTGTVTYTTRASGTSGGDDGATPIPFSVPVSALASGSNTLAVEIHQASPSSSDIAFDLQLTGQATQTPPPTENQAPTVSITSPTANSSHTLGQAVSISASASDPEGALEKVEFLVNGASVGQDATSPYSLSWTPASEGNYTLTATATDAAGSTATSEPVAVTVTAPSQEPPQDSNPPTVASINRQSPSGQSTTATSVTFRTTFSEPVTGVDASDFMTTTVSGNVSGSIASGALTSVGSQGTAFDVAVSGISGTGTLRLDLKGSGTAINDTAGNAIQGGYASGQTYIIEAEAVPEPELVSEGFREITKLSPVSISTNTGEKPQSKVWKYDGKHWAVLPNASGTFLWRLDGTSWTNVLKLSTKTTSKADCRMVGNIAHILLYQGRSSQIVSVEYNAAQGTYELWSKRTSTVGLSFDSGVETATIDIDGNGRMWLASDGSNTINVRWSDSPYKNWSSPITIASGVSSDDICAVIAMKGKIGVLWSDQVAKRFGFKTHADGDSPSSWSNNEVPASQSALNVGGGMADDHLNLALGSDGTLYCAAKTSYDTKNYPEVVLLVRRSSGSWDNAYDVAPVGTRPVVILNEAENKIRVVYTSGDSGGNILYRESAFSPIKFGSQLTLMSGGSYNNTTSTKDNFTDDIVILASSSSEAVGVLATDATTGMPSVPAAPTLASPANQATNLALSPTLSWNAVSGADSYQVQVSTSSGFSSTVLNKSNLTGTSVTASNLAESTTYYWRARATNGAGTGSWSSVWSFTTGSSNTETPPPTSGDLVAHWQMDEGSGTSLSDASGKGNHAQTVGNPGWVSGKSGTALLLNGSSQYATAPDNASLDLTNAITLAAWIKPSRQTTQYIIKKALNNETNGYELGLASGGNAFFRMNQASSRDTYRVNASATYPSDGNTWMHVAATYDGSTVKIYINGQENASKTFSGAPAIATNNLPLHLGAQDNGIYKFNGALDEVRIYNKALNASEINQLASGSASLAASAASEVKTVSDLEHQPLQVYPNPFSASATITFAIPESGPYTLTLYDSKGALVNILQRGNAILEERKTAEVDGANLARGLYFVRLQTASKSFSQKLLLDK</sequence>
<dbReference type="AlphaFoldDB" id="A0A501W5G7"/>
<dbReference type="Pfam" id="PF13385">
    <property type="entry name" value="Laminin_G_3"/>
    <property type="match status" value="1"/>
</dbReference>
<accession>A0A501W5G7</accession>
<feature type="region of interest" description="Disordered" evidence="3">
    <location>
        <begin position="904"/>
        <end position="927"/>
    </location>
</feature>
<keyword evidence="2" id="KW-1015">Disulfide bond</keyword>
<dbReference type="Gene3D" id="2.60.120.260">
    <property type="entry name" value="Galactose-binding domain-like"/>
    <property type="match status" value="1"/>
</dbReference>
<protein>
    <submittedName>
        <fullName evidence="6">T9SS type A sorting domain-containing protein</fullName>
    </submittedName>
</protein>
<comment type="caution">
    <text evidence="6">The sequence shown here is derived from an EMBL/GenBank/DDBJ whole genome shotgun (WGS) entry which is preliminary data.</text>
</comment>
<feature type="region of interest" description="Disordered" evidence="3">
    <location>
        <begin position="189"/>
        <end position="215"/>
    </location>
</feature>
<feature type="region of interest" description="Disordered" evidence="3">
    <location>
        <begin position="880"/>
        <end position="899"/>
    </location>
</feature>
<dbReference type="InterPro" id="IPR022409">
    <property type="entry name" value="PKD/Chitinase_dom"/>
</dbReference>
<dbReference type="GO" id="GO:0005975">
    <property type="term" value="P:carbohydrate metabolic process"/>
    <property type="evidence" value="ECO:0007669"/>
    <property type="project" value="UniProtKB-ARBA"/>
</dbReference>
<dbReference type="SUPFAM" id="SSF49785">
    <property type="entry name" value="Galactose-binding domain-like"/>
    <property type="match status" value="1"/>
</dbReference>
<keyword evidence="1 4" id="KW-0732">Signal</keyword>
<dbReference type="InterPro" id="IPR003961">
    <property type="entry name" value="FN3_dom"/>
</dbReference>
<evidence type="ECO:0000313" key="7">
    <source>
        <dbReference type="Proteomes" id="UP000316727"/>
    </source>
</evidence>
<dbReference type="SMART" id="SM00560">
    <property type="entry name" value="LamGL"/>
    <property type="match status" value="1"/>
</dbReference>
<evidence type="ECO:0000313" key="6">
    <source>
        <dbReference type="EMBL" id="TPE42501.1"/>
    </source>
</evidence>
<name>A0A501W5G7_9BACT</name>
<proteinExistence type="predicted"/>
<feature type="chain" id="PRO_5021308231" evidence="4">
    <location>
        <begin position="21"/>
        <end position="1207"/>
    </location>
</feature>
<dbReference type="CDD" id="cd00063">
    <property type="entry name" value="FN3"/>
    <property type="match status" value="1"/>
</dbReference>
<dbReference type="InterPro" id="IPR006558">
    <property type="entry name" value="LamG-like"/>
</dbReference>
<evidence type="ECO:0000256" key="4">
    <source>
        <dbReference type="SAM" id="SignalP"/>
    </source>
</evidence>
<dbReference type="SUPFAM" id="SSF49899">
    <property type="entry name" value="Concanavalin A-like lectins/glucanases"/>
    <property type="match status" value="1"/>
</dbReference>
<dbReference type="InterPro" id="IPR008979">
    <property type="entry name" value="Galactose-bd-like_sf"/>
</dbReference>
<dbReference type="PANTHER" id="PTHR47635:SF2">
    <property type="entry name" value="LAMG-LIKE JELLYROLL FOLD DOMAIN-CONTAINING PROTEIN"/>
    <property type="match status" value="1"/>
</dbReference>
<feature type="domain" description="Fibronectin type-III" evidence="5">
    <location>
        <begin position="789"/>
        <end position="884"/>
    </location>
</feature>
<dbReference type="SUPFAM" id="SSF89372">
    <property type="entry name" value="Fucose-specific lectin"/>
    <property type="match status" value="1"/>
</dbReference>
<organism evidence="6 7">
    <name type="scientific">Pontibacter mangrovi</name>
    <dbReference type="NCBI Taxonomy" id="2589816"/>
    <lineage>
        <taxon>Bacteria</taxon>
        <taxon>Pseudomonadati</taxon>
        <taxon>Bacteroidota</taxon>
        <taxon>Cytophagia</taxon>
        <taxon>Cytophagales</taxon>
        <taxon>Hymenobacteraceae</taxon>
        <taxon>Pontibacter</taxon>
    </lineage>
</organism>
<dbReference type="PANTHER" id="PTHR47635">
    <property type="entry name" value="CUB DOMAIN-CONTAINING PROTEIN"/>
    <property type="match status" value="1"/>
</dbReference>
<dbReference type="InterPro" id="IPR026444">
    <property type="entry name" value="Secre_tail"/>
</dbReference>
<feature type="signal peptide" evidence="4">
    <location>
        <begin position="1"/>
        <end position="20"/>
    </location>
</feature>
<dbReference type="SMART" id="SM00089">
    <property type="entry name" value="PKD"/>
    <property type="match status" value="1"/>
</dbReference>
<keyword evidence="7" id="KW-1185">Reference proteome</keyword>
<dbReference type="EMBL" id="VFRQ01000012">
    <property type="protein sequence ID" value="TPE42501.1"/>
    <property type="molecule type" value="Genomic_DNA"/>
</dbReference>
<gene>
    <name evidence="6" type="ORF">FJM65_18035</name>
</gene>
<dbReference type="RefSeq" id="WP_140623291.1">
    <property type="nucleotide sequence ID" value="NZ_VFRQ01000012.1"/>
</dbReference>
<dbReference type="OrthoDB" id="175993at2"/>
<dbReference type="NCBIfam" id="TIGR04183">
    <property type="entry name" value="Por_Secre_tail"/>
    <property type="match status" value="1"/>
</dbReference>
<dbReference type="SUPFAM" id="SSF49265">
    <property type="entry name" value="Fibronectin type III"/>
    <property type="match status" value="1"/>
</dbReference>
<reference evidence="6 7" key="1">
    <citation type="submission" date="2019-06" db="EMBL/GenBank/DDBJ databases">
        <title>A novel bacterium of genus Pontibacter, isolated from marine sediment.</title>
        <authorList>
            <person name="Huang H."/>
            <person name="Mo K."/>
            <person name="Hu Y."/>
        </authorList>
    </citation>
    <scope>NUCLEOTIDE SEQUENCE [LARGE SCALE GENOMIC DNA]</scope>
    <source>
        <strain evidence="6 7">HB172049</strain>
    </source>
</reference>
<evidence type="ECO:0000256" key="1">
    <source>
        <dbReference type="ARBA" id="ARBA00022729"/>
    </source>
</evidence>
<dbReference type="Pfam" id="PF17957">
    <property type="entry name" value="Big_7"/>
    <property type="match status" value="1"/>
</dbReference>
<evidence type="ECO:0000256" key="3">
    <source>
        <dbReference type="SAM" id="MobiDB-lite"/>
    </source>
</evidence>
<dbReference type="Pfam" id="PF00041">
    <property type="entry name" value="fn3"/>
    <property type="match status" value="1"/>
</dbReference>
<dbReference type="InterPro" id="IPR013783">
    <property type="entry name" value="Ig-like_fold"/>
</dbReference>
<dbReference type="Gene3D" id="2.60.120.200">
    <property type="match status" value="1"/>
</dbReference>
<evidence type="ECO:0000259" key="5">
    <source>
        <dbReference type="PROSITE" id="PS50853"/>
    </source>
</evidence>
<dbReference type="InterPro" id="IPR013320">
    <property type="entry name" value="ConA-like_dom_sf"/>
</dbReference>
<feature type="region of interest" description="Disordered" evidence="3">
    <location>
        <begin position="290"/>
        <end position="321"/>
    </location>
</feature>
<dbReference type="GO" id="GO:0004553">
    <property type="term" value="F:hydrolase activity, hydrolyzing O-glycosyl compounds"/>
    <property type="evidence" value="ECO:0007669"/>
    <property type="project" value="UniProtKB-ARBA"/>
</dbReference>
<feature type="compositionally biased region" description="Polar residues" evidence="3">
    <location>
        <begin position="290"/>
        <end position="316"/>
    </location>
</feature>
<dbReference type="Gene3D" id="2.60.40.10">
    <property type="entry name" value="Immunoglobulins"/>
    <property type="match status" value="2"/>
</dbReference>
<dbReference type="Pfam" id="PF18962">
    <property type="entry name" value="Por_Secre_tail"/>
    <property type="match status" value="1"/>
</dbReference>
<dbReference type="Proteomes" id="UP000316727">
    <property type="component" value="Unassembled WGS sequence"/>
</dbReference>
<evidence type="ECO:0000256" key="2">
    <source>
        <dbReference type="ARBA" id="ARBA00023157"/>
    </source>
</evidence>